<sequence>MNSNISKLADSVGKVIVGKNDTIIRLIASLLCEGHVLLEDVPGVGKTQLITALSRSIGGKFNRIQLTPDIMPSDIAGFTMLDSSKGEFVYRDGAVMCNFLLADEINRASPKVQSALLEAMEERQVSLDGVTHKLPRPFLVMATQNPVETYGTFHLPEAQMDRFFMKLSMGYPSVEEEVSILERTENYNPINNITEPVMHVEDIAVMQEAVKRIRVTDDVKSYIVKLVSSTRQDRNTILGISPRGSIALFKAAKAFAFIYDREYVTPDDVKNTAVSVLAHRIILSPQGKTAFGTGEAYISNLLRTCQVPAMS</sequence>
<feature type="domain" description="ATPase AAA-3" evidence="4">
    <location>
        <begin position="35"/>
        <end position="165"/>
    </location>
</feature>
<dbReference type="Pfam" id="PF17863">
    <property type="entry name" value="AAA_lid_2"/>
    <property type="match status" value="1"/>
</dbReference>
<gene>
    <name evidence="6" type="ORF">RF007C_05880</name>
</gene>
<dbReference type="EMBL" id="ATAX01000024">
    <property type="protein sequence ID" value="EWM53586.1"/>
    <property type="molecule type" value="Genomic_DNA"/>
</dbReference>
<proteinExistence type="inferred from homology"/>
<evidence type="ECO:0000313" key="6">
    <source>
        <dbReference type="EMBL" id="EWM53586.1"/>
    </source>
</evidence>
<dbReference type="Gene3D" id="1.10.8.80">
    <property type="entry name" value="Magnesium chelatase subunit I, C-Terminal domain"/>
    <property type="match status" value="1"/>
</dbReference>
<reference evidence="6 7" key="1">
    <citation type="journal article" date="2014" name="PLoS ONE">
        <title>Rumen cellulosomics: divergent fiber-degrading strategies revealed by comparative genome-wide analysis of six ruminococcal strains.</title>
        <authorList>
            <person name="Dassa B."/>
            <person name="Borovok I."/>
            <person name="Ruimy-Israeli V."/>
            <person name="Lamed R."/>
            <person name="Flint H.J."/>
            <person name="Duncan S.H."/>
            <person name="Henrissat B."/>
            <person name="Coutinho P."/>
            <person name="Morrison M."/>
            <person name="Mosoni P."/>
            <person name="Yeoman C.J."/>
            <person name="White B.A."/>
            <person name="Bayer E.A."/>
        </authorList>
    </citation>
    <scope>NUCLEOTIDE SEQUENCE [LARGE SCALE GENOMIC DNA]</scope>
    <source>
        <strain evidence="6 7">007c</strain>
    </source>
</reference>
<dbReference type="Gene3D" id="3.40.50.300">
    <property type="entry name" value="P-loop containing nucleotide triphosphate hydrolases"/>
    <property type="match status" value="1"/>
</dbReference>
<keyword evidence="2" id="KW-0067">ATP-binding</keyword>
<comment type="caution">
    <text evidence="6">The sequence shown here is derived from an EMBL/GenBank/DDBJ whole genome shotgun (WGS) entry which is preliminary data.</text>
</comment>
<dbReference type="RefSeq" id="WP_019678564.1">
    <property type="nucleotide sequence ID" value="NZ_ATAX01000024.1"/>
</dbReference>
<evidence type="ECO:0000256" key="3">
    <source>
        <dbReference type="ARBA" id="ARBA00061607"/>
    </source>
</evidence>
<name>W7UEJ4_RUMFL</name>
<dbReference type="PANTHER" id="PTHR42759">
    <property type="entry name" value="MOXR FAMILY PROTEIN"/>
    <property type="match status" value="1"/>
</dbReference>
<organism evidence="6 7">
    <name type="scientific">Ruminococcus flavefaciens 007c</name>
    <dbReference type="NCBI Taxonomy" id="1341157"/>
    <lineage>
        <taxon>Bacteria</taxon>
        <taxon>Bacillati</taxon>
        <taxon>Bacillota</taxon>
        <taxon>Clostridia</taxon>
        <taxon>Eubacteriales</taxon>
        <taxon>Oscillospiraceae</taxon>
        <taxon>Ruminococcus</taxon>
    </lineage>
</organism>
<dbReference type="Pfam" id="PF07726">
    <property type="entry name" value="AAA_3"/>
    <property type="match status" value="1"/>
</dbReference>
<dbReference type="InterPro" id="IPR050764">
    <property type="entry name" value="CbbQ/NirQ/NorQ/GpvN"/>
</dbReference>
<keyword evidence="1" id="KW-0547">Nucleotide-binding</keyword>
<evidence type="ECO:0000313" key="7">
    <source>
        <dbReference type="Proteomes" id="UP000019365"/>
    </source>
</evidence>
<dbReference type="InterPro" id="IPR011703">
    <property type="entry name" value="ATPase_AAA-3"/>
</dbReference>
<dbReference type="SUPFAM" id="SSF52540">
    <property type="entry name" value="P-loop containing nucleoside triphosphate hydrolases"/>
    <property type="match status" value="1"/>
</dbReference>
<feature type="domain" description="ChlI/MoxR AAA lid" evidence="5">
    <location>
        <begin position="229"/>
        <end position="287"/>
    </location>
</feature>
<dbReference type="FunFam" id="3.40.50.300:FF:000640">
    <property type="entry name" value="MoxR family ATPase"/>
    <property type="match status" value="1"/>
</dbReference>
<dbReference type="Proteomes" id="UP000019365">
    <property type="component" value="Unassembled WGS sequence"/>
</dbReference>
<dbReference type="OrthoDB" id="9808397at2"/>
<dbReference type="PATRIC" id="fig|1341157.4.peg.1611"/>
<dbReference type="eggNOG" id="COG0714">
    <property type="taxonomic scope" value="Bacteria"/>
</dbReference>
<dbReference type="PIRSF" id="PIRSF002849">
    <property type="entry name" value="AAA_ATPase_chaperone_MoxR_prd"/>
    <property type="match status" value="1"/>
</dbReference>
<dbReference type="GO" id="GO:0005524">
    <property type="term" value="F:ATP binding"/>
    <property type="evidence" value="ECO:0007669"/>
    <property type="project" value="UniProtKB-KW"/>
</dbReference>
<protein>
    <submittedName>
        <fullName evidence="6">Magnesium chelatase</fullName>
    </submittedName>
</protein>
<dbReference type="InterPro" id="IPR041628">
    <property type="entry name" value="ChlI/MoxR_AAA_lid"/>
</dbReference>
<dbReference type="AlphaFoldDB" id="W7UEJ4"/>
<dbReference type="GO" id="GO:0016887">
    <property type="term" value="F:ATP hydrolysis activity"/>
    <property type="evidence" value="ECO:0007669"/>
    <property type="project" value="InterPro"/>
</dbReference>
<dbReference type="PANTHER" id="PTHR42759:SF5">
    <property type="entry name" value="METHANOL DEHYDROGENASE REGULATOR"/>
    <property type="match status" value="1"/>
</dbReference>
<evidence type="ECO:0000259" key="5">
    <source>
        <dbReference type="Pfam" id="PF17863"/>
    </source>
</evidence>
<comment type="similarity">
    <text evidence="3">Belongs to the MoxR family.</text>
</comment>
<keyword evidence="7" id="KW-1185">Reference proteome</keyword>
<dbReference type="InterPro" id="IPR027417">
    <property type="entry name" value="P-loop_NTPase"/>
</dbReference>
<evidence type="ECO:0000259" key="4">
    <source>
        <dbReference type="Pfam" id="PF07726"/>
    </source>
</evidence>
<evidence type="ECO:0000256" key="1">
    <source>
        <dbReference type="ARBA" id="ARBA00022741"/>
    </source>
</evidence>
<evidence type="ECO:0000256" key="2">
    <source>
        <dbReference type="ARBA" id="ARBA00022840"/>
    </source>
</evidence>
<accession>W7UEJ4</accession>